<dbReference type="PATRIC" id="fig|1307839.3.peg.442"/>
<dbReference type="EMBL" id="CP013118">
    <property type="protein sequence ID" value="ALO14081.1"/>
    <property type="molecule type" value="Genomic_DNA"/>
</dbReference>
<dbReference type="AlphaFoldDB" id="A0A0S2HVK9"/>
<evidence type="ECO:0000313" key="1">
    <source>
        <dbReference type="EMBL" id="ALO14081.1"/>
    </source>
</evidence>
<gene>
    <name evidence="1" type="ORF">L21SP5_00402</name>
</gene>
<dbReference type="STRING" id="1307839.L21SP5_00402"/>
<dbReference type="OrthoDB" id="9813050at2"/>
<organism evidence="1 2">
    <name type="scientific">Salinivirga cyanobacteriivorans</name>
    <dbReference type="NCBI Taxonomy" id="1307839"/>
    <lineage>
        <taxon>Bacteria</taxon>
        <taxon>Pseudomonadati</taxon>
        <taxon>Bacteroidota</taxon>
        <taxon>Bacteroidia</taxon>
        <taxon>Bacteroidales</taxon>
        <taxon>Salinivirgaceae</taxon>
        <taxon>Salinivirga</taxon>
    </lineage>
</organism>
<evidence type="ECO:0000313" key="2">
    <source>
        <dbReference type="Proteomes" id="UP000064893"/>
    </source>
</evidence>
<dbReference type="KEGG" id="blq:L21SP5_00402"/>
<protein>
    <submittedName>
        <fullName evidence="1">Abi-like protein</fullName>
    </submittedName>
</protein>
<reference evidence="1 2" key="1">
    <citation type="submission" date="2015-11" db="EMBL/GenBank/DDBJ databases">
        <title>Description and complete genome sequence of a novel strain predominating in hypersaline microbial mats and representing a new family of the Bacteriodetes phylum.</title>
        <authorList>
            <person name="Spring S."/>
            <person name="Bunk B."/>
            <person name="Sproer C."/>
            <person name="Klenk H.-P."/>
        </authorList>
    </citation>
    <scope>NUCLEOTIDE SEQUENCE [LARGE SCALE GENOMIC DNA]</scope>
    <source>
        <strain evidence="1 2">L21-Spi-D4</strain>
    </source>
</reference>
<proteinExistence type="predicted"/>
<name>A0A0S2HVK9_9BACT</name>
<dbReference type="RefSeq" id="WP_057951667.1">
    <property type="nucleotide sequence ID" value="NZ_CP013118.1"/>
</dbReference>
<accession>A0A0S2HVK9</accession>
<dbReference type="Proteomes" id="UP000064893">
    <property type="component" value="Chromosome"/>
</dbReference>
<keyword evidence="2" id="KW-1185">Reference proteome</keyword>
<sequence>MDRKTIERIFSPDRLAPYLRKHDNNFDKAIEHYKANIEVSETFYPLLAILEVGLRNQMDYQLQRKFNTDSWYDNNDFIKIVSRFQIDRITDARNSILREKKIVTSGKVISELSFGFWTSLLDSKFERTLWKKLRLAFPNCPKTIRQRKTMSSKFNGIRKLRNRIFHHEPVTWNIDVIRNYRDEIIEAIDWLDKGLLDWSNDIIRIDEVIDKRQSIIK</sequence>